<organism evidence="13 14">
    <name type="scientific">Solimonas terrae</name>
    <dbReference type="NCBI Taxonomy" id="1396819"/>
    <lineage>
        <taxon>Bacteria</taxon>
        <taxon>Pseudomonadati</taxon>
        <taxon>Pseudomonadota</taxon>
        <taxon>Gammaproteobacteria</taxon>
        <taxon>Nevskiales</taxon>
        <taxon>Nevskiaceae</taxon>
        <taxon>Solimonas</taxon>
    </lineage>
</organism>
<dbReference type="Proteomes" id="UP000472676">
    <property type="component" value="Unassembled WGS sequence"/>
</dbReference>
<dbReference type="InterPro" id="IPR049031">
    <property type="entry name" value="T2SSK_SAM-like_1st"/>
</dbReference>
<dbReference type="Gene3D" id="1.10.40.60">
    <property type="entry name" value="EpsJ-like"/>
    <property type="match status" value="2"/>
</dbReference>
<dbReference type="InterPro" id="IPR045584">
    <property type="entry name" value="Pilin-like"/>
</dbReference>
<keyword evidence="9 10" id="KW-0472">Membrane</keyword>
<dbReference type="PANTHER" id="PTHR38831:SF1">
    <property type="entry name" value="TYPE II SECRETION SYSTEM PROTEIN K-RELATED"/>
    <property type="match status" value="1"/>
</dbReference>
<keyword evidence="14" id="KW-1185">Reference proteome</keyword>
<keyword evidence="4 10" id="KW-1003">Cell membrane</keyword>
<keyword evidence="5 10" id="KW-0997">Cell inner membrane</keyword>
<dbReference type="PANTHER" id="PTHR38831">
    <property type="entry name" value="TYPE II SECRETION SYSTEM PROTEIN K"/>
    <property type="match status" value="1"/>
</dbReference>
<evidence type="ECO:0000256" key="5">
    <source>
        <dbReference type="ARBA" id="ARBA00022519"/>
    </source>
</evidence>
<evidence type="ECO:0000256" key="6">
    <source>
        <dbReference type="ARBA" id="ARBA00022692"/>
    </source>
</evidence>
<dbReference type="SUPFAM" id="SSF158544">
    <property type="entry name" value="GspK insert domain-like"/>
    <property type="match status" value="1"/>
</dbReference>
<name>A0A6M2BUZ7_9GAMM</name>
<feature type="domain" description="T2SS protein K first SAM-like" evidence="12">
    <location>
        <begin position="101"/>
        <end position="209"/>
    </location>
</feature>
<evidence type="ECO:0000256" key="3">
    <source>
        <dbReference type="ARBA" id="ARBA00022448"/>
    </source>
</evidence>
<keyword evidence="7" id="KW-0653">Protein transport</keyword>
<dbReference type="Pfam" id="PF21687">
    <property type="entry name" value="T2SSK_1st"/>
    <property type="match status" value="1"/>
</dbReference>
<dbReference type="NCBIfam" id="NF037980">
    <property type="entry name" value="T2SS_GspK"/>
    <property type="match status" value="1"/>
</dbReference>
<dbReference type="EMBL" id="JAAMOW010000008">
    <property type="protein sequence ID" value="NGY06308.1"/>
    <property type="molecule type" value="Genomic_DNA"/>
</dbReference>
<sequence length="313" mass="34456">MKRRQNGVALITAILIVALAAIAAAAVLSSANLAIHRTQNLQESELAWWYADGVESWVRTILQRDAEMNKYDSLRDIWAMPVDFLPVDEGGLRGGVSDLQGRFNLNNLADTNPQRYEHELAVFTRLFGLATEGDEYQAHAIADAIRDYIDSDSQPTGSDGAEDSDYLGMDPARRVPNRPMASVSELLAVKGVTPVLYGKLAPYLCALPKIGTTINVNTASPLLMRALTPNPGAELDQFLEDRLQKPAEKIDELFNARKVFGATDPQELMGTGSEFFELQVEAYIGSGRVQLYSFYYRPGSGTPLVYGRSTFTE</sequence>
<dbReference type="GO" id="GO:0005886">
    <property type="term" value="C:plasma membrane"/>
    <property type="evidence" value="ECO:0007669"/>
    <property type="project" value="UniProtKB-SubCell"/>
</dbReference>
<accession>A0A6M2BUZ7</accession>
<dbReference type="AlphaFoldDB" id="A0A6M2BUZ7"/>
<comment type="caution">
    <text evidence="13">The sequence shown here is derived from an EMBL/GenBank/DDBJ whole genome shotgun (WGS) entry which is preliminary data.</text>
</comment>
<reference evidence="13 14" key="1">
    <citation type="journal article" date="2014" name="Int. J. Syst. Evol. Microbiol.">
        <title>Solimonas terrae sp. nov., isolated from soil.</title>
        <authorList>
            <person name="Kim S.J."/>
            <person name="Moon J.Y."/>
            <person name="Weon H.Y."/>
            <person name="Ahn J.H."/>
            <person name="Chen W.M."/>
            <person name="Kwon S.W."/>
        </authorList>
    </citation>
    <scope>NUCLEOTIDE SEQUENCE [LARGE SCALE GENOMIC DNA]</scope>
    <source>
        <strain evidence="13 14">KIS83-12</strain>
    </source>
</reference>
<keyword evidence="3 10" id="KW-0813">Transport</keyword>
<evidence type="ECO:0000259" key="12">
    <source>
        <dbReference type="Pfam" id="PF21687"/>
    </source>
</evidence>
<dbReference type="RefSeq" id="WP_166259534.1">
    <property type="nucleotide sequence ID" value="NZ_JAAMOW010000008.1"/>
</dbReference>
<evidence type="ECO:0000256" key="4">
    <source>
        <dbReference type="ARBA" id="ARBA00022475"/>
    </source>
</evidence>
<dbReference type="Gene3D" id="3.30.1300.30">
    <property type="entry name" value="GSPII I/J protein-like"/>
    <property type="match status" value="1"/>
</dbReference>
<evidence type="ECO:0000256" key="10">
    <source>
        <dbReference type="PIRNR" id="PIRNR002786"/>
    </source>
</evidence>
<evidence type="ECO:0000313" key="14">
    <source>
        <dbReference type="Proteomes" id="UP000472676"/>
    </source>
</evidence>
<evidence type="ECO:0000256" key="7">
    <source>
        <dbReference type="ARBA" id="ARBA00022927"/>
    </source>
</evidence>
<evidence type="ECO:0000256" key="11">
    <source>
        <dbReference type="SAM" id="MobiDB-lite"/>
    </source>
</evidence>
<dbReference type="InterPro" id="IPR005628">
    <property type="entry name" value="GspK"/>
</dbReference>
<evidence type="ECO:0000313" key="13">
    <source>
        <dbReference type="EMBL" id="NGY06308.1"/>
    </source>
</evidence>
<protein>
    <recommendedName>
        <fullName evidence="10">Type II secretion system protein K</fullName>
    </recommendedName>
</protein>
<evidence type="ECO:0000256" key="8">
    <source>
        <dbReference type="ARBA" id="ARBA00022989"/>
    </source>
</evidence>
<dbReference type="GO" id="GO:0009306">
    <property type="term" value="P:protein secretion"/>
    <property type="evidence" value="ECO:0007669"/>
    <property type="project" value="InterPro"/>
</dbReference>
<comment type="similarity">
    <text evidence="2 10">Belongs to the GSP K family.</text>
</comment>
<gene>
    <name evidence="13" type="primary">gspK</name>
    <name evidence="13" type="ORF">G7Y85_16165</name>
</gene>
<evidence type="ECO:0000256" key="1">
    <source>
        <dbReference type="ARBA" id="ARBA00004533"/>
    </source>
</evidence>
<keyword evidence="8" id="KW-1133">Transmembrane helix</keyword>
<dbReference type="InterPro" id="IPR038072">
    <property type="entry name" value="GspK_central_sf"/>
</dbReference>
<keyword evidence="6" id="KW-0812">Transmembrane</keyword>
<feature type="region of interest" description="Disordered" evidence="11">
    <location>
        <begin position="150"/>
        <end position="173"/>
    </location>
</feature>
<dbReference type="SUPFAM" id="SSF54523">
    <property type="entry name" value="Pili subunits"/>
    <property type="match status" value="1"/>
</dbReference>
<dbReference type="PIRSF" id="PIRSF002786">
    <property type="entry name" value="XcpX"/>
    <property type="match status" value="1"/>
</dbReference>
<evidence type="ECO:0000256" key="9">
    <source>
        <dbReference type="ARBA" id="ARBA00023136"/>
    </source>
</evidence>
<proteinExistence type="inferred from homology"/>
<comment type="subcellular location">
    <subcellularLocation>
        <location evidence="1 10">Cell inner membrane</location>
    </subcellularLocation>
</comment>
<evidence type="ECO:0000256" key="2">
    <source>
        <dbReference type="ARBA" id="ARBA00007246"/>
    </source>
</evidence>